<dbReference type="Proteomes" id="UP000753961">
    <property type="component" value="Unassembled WGS sequence"/>
</dbReference>
<gene>
    <name evidence="3" type="ORF">KUV50_18550</name>
</gene>
<evidence type="ECO:0000313" key="3">
    <source>
        <dbReference type="EMBL" id="MBY5960160.1"/>
    </source>
</evidence>
<proteinExistence type="predicted"/>
<evidence type="ECO:0000259" key="1">
    <source>
        <dbReference type="Pfam" id="PF07969"/>
    </source>
</evidence>
<dbReference type="PANTHER" id="PTHR22642:SF2">
    <property type="entry name" value="PROTEIN LONG AFTER FAR-RED 3"/>
    <property type="match status" value="1"/>
</dbReference>
<dbReference type="Gene3D" id="3.20.20.140">
    <property type="entry name" value="Metal-dependent hydrolases"/>
    <property type="match status" value="1"/>
</dbReference>
<dbReference type="GO" id="GO:0016810">
    <property type="term" value="F:hydrolase activity, acting on carbon-nitrogen (but not peptide) bonds"/>
    <property type="evidence" value="ECO:0007669"/>
    <property type="project" value="InterPro"/>
</dbReference>
<dbReference type="SUPFAM" id="SSF51338">
    <property type="entry name" value="Composite domain of metallo-dependent hydrolases"/>
    <property type="match status" value="1"/>
</dbReference>
<dbReference type="PANTHER" id="PTHR22642">
    <property type="entry name" value="IMIDAZOLONEPROPIONASE"/>
    <property type="match status" value="1"/>
</dbReference>
<dbReference type="Pfam" id="PF07969">
    <property type="entry name" value="Amidohydro_3"/>
    <property type="match status" value="1"/>
</dbReference>
<dbReference type="InterPro" id="IPR011059">
    <property type="entry name" value="Metal-dep_hydrolase_composite"/>
</dbReference>
<dbReference type="EMBL" id="JAHVHU010000025">
    <property type="protein sequence ID" value="MBY5960160.1"/>
    <property type="molecule type" value="Genomic_DNA"/>
</dbReference>
<name>A0A953HXS5_9BACT</name>
<comment type="caution">
    <text evidence="3">The sequence shown here is derived from an EMBL/GenBank/DDBJ whole genome shotgun (WGS) entry which is preliminary data.</text>
</comment>
<feature type="domain" description="Amidohydrolase 3" evidence="1">
    <location>
        <begin position="115"/>
        <end position="444"/>
    </location>
</feature>
<protein>
    <submittedName>
        <fullName evidence="3">Amidohydrolase family protein</fullName>
    </submittedName>
</protein>
<sequence length="554" mass="62609">MVNHSKSTTGYVKVVWILVYFTFMHPLYNQEADIIFHNGSIITMEEDFVPVEALAVSNGQVLSFGTFKEMTKFISSATDLVDLHGRTVIPGIVDPHNHFFTDAAHILDSTYSMEDRQDLMLAQGITTIGDPNTESWTFPPIQDFERSGKMKIKTNVYVIRNHACNWDVNLNHNDYPAHQNKDALLRLAGVKIFCDGGSCGTRPATTFEYPGGGKGDLFLTDQQLETWIKEADQKGYQLVIHAQGDRAIAQAQKGLESVIKNKRNPLRHRIDHNAFLNSKILSQYNNIGIPVACFAWFPTCLSSESSILENTYGTENLPNLEDWRSLIDANPDIRIAWHSDGPLLEYRLPQVMYSYVTRKEVQATGNVCDPPTWLAEHKITIKEVLRMMTIDAAYILHRDEQVGSLKPGKSADLVVLSGNPLTLPSDKLIHLKVLMTMVDGQAVFCHSEFESECNQILTSKTQEIITDFQLGNPFPNPANAGDDWQMNLQLKNPVKLQYTVYDFYGKAVFHAPSKNYSTGTHILNIRSQQFFKNGLYFVKFQIGKSILFKKFMVI</sequence>
<dbReference type="SUPFAM" id="SSF51556">
    <property type="entry name" value="Metallo-dependent hydrolases"/>
    <property type="match status" value="1"/>
</dbReference>
<feature type="domain" description="Secretion system C-terminal sorting" evidence="2">
    <location>
        <begin position="474"/>
        <end position="553"/>
    </location>
</feature>
<dbReference type="AlphaFoldDB" id="A0A953HXS5"/>
<dbReference type="Pfam" id="PF18962">
    <property type="entry name" value="Por_Secre_tail"/>
    <property type="match status" value="1"/>
</dbReference>
<dbReference type="InterPro" id="IPR032466">
    <property type="entry name" value="Metal_Hydrolase"/>
</dbReference>
<evidence type="ECO:0000313" key="4">
    <source>
        <dbReference type="Proteomes" id="UP000753961"/>
    </source>
</evidence>
<organism evidence="3 4">
    <name type="scientific">Membranihabitans marinus</name>
    <dbReference type="NCBI Taxonomy" id="1227546"/>
    <lineage>
        <taxon>Bacteria</taxon>
        <taxon>Pseudomonadati</taxon>
        <taxon>Bacteroidota</taxon>
        <taxon>Saprospiria</taxon>
        <taxon>Saprospirales</taxon>
        <taxon>Saprospiraceae</taxon>
        <taxon>Membranihabitans</taxon>
    </lineage>
</organism>
<accession>A0A953HXS5</accession>
<evidence type="ECO:0000259" key="2">
    <source>
        <dbReference type="Pfam" id="PF18962"/>
    </source>
</evidence>
<reference evidence="3" key="1">
    <citation type="submission" date="2021-06" db="EMBL/GenBank/DDBJ databases">
        <title>44 bacteria genomes isolated from Dapeng, Shenzhen.</title>
        <authorList>
            <person name="Zheng W."/>
            <person name="Yu S."/>
            <person name="Huang Y."/>
        </authorList>
    </citation>
    <scope>NUCLEOTIDE SEQUENCE</scope>
    <source>
        <strain evidence="3">DP5N28-2</strain>
    </source>
</reference>
<dbReference type="RefSeq" id="WP_222581710.1">
    <property type="nucleotide sequence ID" value="NZ_JAHVHU010000025.1"/>
</dbReference>
<dbReference type="InterPro" id="IPR026444">
    <property type="entry name" value="Secre_tail"/>
</dbReference>
<dbReference type="NCBIfam" id="TIGR04183">
    <property type="entry name" value="Por_Secre_tail"/>
    <property type="match status" value="1"/>
</dbReference>
<keyword evidence="4" id="KW-1185">Reference proteome</keyword>
<dbReference type="InterPro" id="IPR013108">
    <property type="entry name" value="Amidohydro_3"/>
</dbReference>